<dbReference type="InterPro" id="IPR045062">
    <property type="entry name" value="Cyt_c_biogenesis_CcsA/CcmC"/>
</dbReference>
<accession>A0A926S1N5</accession>
<keyword evidence="8" id="KW-1185">Reference proteome</keyword>
<reference evidence="7" key="1">
    <citation type="submission" date="2020-09" db="EMBL/GenBank/DDBJ databases">
        <title>A novel bacterium of genus Bacillus, isolated from South China Sea.</title>
        <authorList>
            <person name="Huang H."/>
            <person name="Mo K."/>
            <person name="Hu Y."/>
        </authorList>
    </citation>
    <scope>NUCLEOTIDE SEQUENCE</scope>
    <source>
        <strain evidence="7">IB182487</strain>
    </source>
</reference>
<keyword evidence="3 5" id="KW-1133">Transmembrane helix</keyword>
<feature type="transmembrane region" description="Helical" evidence="5">
    <location>
        <begin position="37"/>
        <end position="58"/>
    </location>
</feature>
<evidence type="ECO:0000256" key="1">
    <source>
        <dbReference type="ARBA" id="ARBA00004141"/>
    </source>
</evidence>
<feature type="domain" description="Cytochrome c assembly protein" evidence="6">
    <location>
        <begin position="66"/>
        <end position="269"/>
    </location>
</feature>
<keyword evidence="4 5" id="KW-0472">Membrane</keyword>
<dbReference type="GO" id="GO:0020037">
    <property type="term" value="F:heme binding"/>
    <property type="evidence" value="ECO:0007669"/>
    <property type="project" value="InterPro"/>
</dbReference>
<evidence type="ECO:0000256" key="3">
    <source>
        <dbReference type="ARBA" id="ARBA00022989"/>
    </source>
</evidence>
<evidence type="ECO:0000313" key="8">
    <source>
        <dbReference type="Proteomes" id="UP000626844"/>
    </source>
</evidence>
<comment type="caution">
    <text evidence="7">The sequence shown here is derived from an EMBL/GenBank/DDBJ whole genome shotgun (WGS) entry which is preliminary data.</text>
</comment>
<dbReference type="AlphaFoldDB" id="A0A926S1N5"/>
<organism evidence="7 8">
    <name type="scientific">Metabacillus arenae</name>
    <dbReference type="NCBI Taxonomy" id="2771434"/>
    <lineage>
        <taxon>Bacteria</taxon>
        <taxon>Bacillati</taxon>
        <taxon>Bacillota</taxon>
        <taxon>Bacilli</taxon>
        <taxon>Bacillales</taxon>
        <taxon>Bacillaceae</taxon>
        <taxon>Metabacillus</taxon>
    </lineage>
</organism>
<evidence type="ECO:0000256" key="5">
    <source>
        <dbReference type="SAM" id="Phobius"/>
    </source>
</evidence>
<evidence type="ECO:0000313" key="7">
    <source>
        <dbReference type="EMBL" id="MBD1381184.1"/>
    </source>
</evidence>
<dbReference type="EMBL" id="JACXAI010000016">
    <property type="protein sequence ID" value="MBD1381184.1"/>
    <property type="molecule type" value="Genomic_DNA"/>
</dbReference>
<gene>
    <name evidence="7" type="primary">ccsA</name>
    <name evidence="7" type="ORF">IC621_13170</name>
</gene>
<comment type="subcellular location">
    <subcellularLocation>
        <location evidence="1">Membrane</location>
        <topology evidence="1">Multi-pass membrane protein</topology>
    </subcellularLocation>
</comment>
<evidence type="ECO:0000256" key="2">
    <source>
        <dbReference type="ARBA" id="ARBA00022692"/>
    </source>
</evidence>
<feature type="transmembrane region" description="Helical" evidence="5">
    <location>
        <begin position="132"/>
        <end position="162"/>
    </location>
</feature>
<evidence type="ECO:0000256" key="4">
    <source>
        <dbReference type="ARBA" id="ARBA00023136"/>
    </source>
</evidence>
<dbReference type="PANTHER" id="PTHR30071">
    <property type="entry name" value="HEME EXPORTER PROTEIN C"/>
    <property type="match status" value="1"/>
</dbReference>
<feature type="transmembrane region" description="Helical" evidence="5">
    <location>
        <begin position="94"/>
        <end position="112"/>
    </location>
</feature>
<protein>
    <submittedName>
        <fullName evidence="7">Cytochrome c biogenesis protein CcsA</fullName>
    </submittedName>
</protein>
<dbReference type="Pfam" id="PF01578">
    <property type="entry name" value="Cytochrom_C_asm"/>
    <property type="match status" value="1"/>
</dbReference>
<dbReference type="RefSeq" id="WP_191158780.1">
    <property type="nucleotide sequence ID" value="NZ_JACXAI010000016.1"/>
</dbReference>
<dbReference type="InterPro" id="IPR002541">
    <property type="entry name" value="Cyt_c_assembly"/>
</dbReference>
<feature type="transmembrane region" description="Helical" evidence="5">
    <location>
        <begin position="183"/>
        <end position="208"/>
    </location>
</feature>
<sequence>MIDTSLRLNEVTLIIYAVSVLLYFIDFLHHNRKANQSAFWLLSIVWILQTIFLFYQMYTTGRFPILNISEGLYFYTWVLVTLSLAIAKFLRVEFIVFFTNILGFMMLAIHTFSPSEGQSAAVSGQLVSELLFIHITMAILSYGAFSISFVFSSLYLLQYNLLKKKKWGKRLLRIEDLSKLDHMSYVLTVIGVPMLLLSLILGAVWAYIKLPEFHWFDTKVLGSFLVLGAYSVYLYKKTVTGLQGRNIALWNAASFLVLLINFFLFGSLSNFHWFS</sequence>
<feature type="transmembrane region" description="Helical" evidence="5">
    <location>
        <begin position="247"/>
        <end position="268"/>
    </location>
</feature>
<evidence type="ECO:0000259" key="6">
    <source>
        <dbReference type="Pfam" id="PF01578"/>
    </source>
</evidence>
<feature type="transmembrane region" description="Helical" evidence="5">
    <location>
        <begin position="64"/>
        <end position="87"/>
    </location>
</feature>
<dbReference type="GO" id="GO:0017004">
    <property type="term" value="P:cytochrome complex assembly"/>
    <property type="evidence" value="ECO:0007669"/>
    <property type="project" value="InterPro"/>
</dbReference>
<dbReference type="PANTHER" id="PTHR30071:SF15">
    <property type="entry name" value="PROTEIN HEMX"/>
    <property type="match status" value="1"/>
</dbReference>
<keyword evidence="2 5" id="KW-0812">Transmembrane</keyword>
<dbReference type="Proteomes" id="UP000626844">
    <property type="component" value="Unassembled WGS sequence"/>
</dbReference>
<feature type="transmembrane region" description="Helical" evidence="5">
    <location>
        <begin position="6"/>
        <end position="25"/>
    </location>
</feature>
<name>A0A926S1N5_9BACI</name>
<proteinExistence type="predicted"/>
<dbReference type="GO" id="GO:0005886">
    <property type="term" value="C:plasma membrane"/>
    <property type="evidence" value="ECO:0007669"/>
    <property type="project" value="TreeGrafter"/>
</dbReference>
<feature type="transmembrane region" description="Helical" evidence="5">
    <location>
        <begin position="214"/>
        <end position="235"/>
    </location>
</feature>